<dbReference type="PANTHER" id="PTHR40036">
    <property type="entry name" value="MACROCIN O-METHYLTRANSFERASE"/>
    <property type="match status" value="1"/>
</dbReference>
<dbReference type="InterPro" id="IPR029063">
    <property type="entry name" value="SAM-dependent_MTases_sf"/>
</dbReference>
<dbReference type="Pfam" id="PF05711">
    <property type="entry name" value="TylF"/>
    <property type="match status" value="1"/>
</dbReference>
<dbReference type="EMBL" id="CAFBOV010000158">
    <property type="protein sequence ID" value="CAB5001389.1"/>
    <property type="molecule type" value="Genomic_DNA"/>
</dbReference>
<dbReference type="Gene3D" id="3.40.50.150">
    <property type="entry name" value="Vaccinia Virus protein VP39"/>
    <property type="match status" value="1"/>
</dbReference>
<sequence length="250" mass="28623">MEKKQTFIDNIGEKRTEISSEIEFRKQRLEMFAEMSAADVAEAPFVYLDRQLVTLILTRIHLFEKIINVHGSVVECGVHRGNSLMLFEHLSSILEPSNFNRKIIGFDTFEGFPSVTKHDPEGVVGHMRNTDYEHLAKWVALHDKNRTIGHIPKVDLVKGDAIKTIPQYVKDHPYLIVALLYMDFDIYEPTAVALKHLLPLVPKGGIVGFDEVGQKRWQGETVALKENVVLSGVRLQRFYYDAHVSYYVVE</sequence>
<dbReference type="InterPro" id="IPR008884">
    <property type="entry name" value="TylF_MeTrfase"/>
</dbReference>
<dbReference type="SUPFAM" id="SSF53335">
    <property type="entry name" value="S-adenosyl-L-methionine-dependent methyltransferases"/>
    <property type="match status" value="1"/>
</dbReference>
<accession>A0A6J7PD76</accession>
<evidence type="ECO:0000313" key="1">
    <source>
        <dbReference type="EMBL" id="CAB5001389.1"/>
    </source>
</evidence>
<protein>
    <submittedName>
        <fullName evidence="1">Unannotated protein</fullName>
    </submittedName>
</protein>
<dbReference type="AlphaFoldDB" id="A0A6J7PD76"/>
<reference evidence="1" key="1">
    <citation type="submission" date="2020-05" db="EMBL/GenBank/DDBJ databases">
        <authorList>
            <person name="Chiriac C."/>
            <person name="Salcher M."/>
            <person name="Ghai R."/>
            <person name="Kavagutti S V."/>
        </authorList>
    </citation>
    <scope>NUCLEOTIDE SEQUENCE</scope>
</reference>
<name>A0A6J7PD76_9ZZZZ</name>
<dbReference type="PANTHER" id="PTHR40036:SF1">
    <property type="entry name" value="MACROCIN O-METHYLTRANSFERASE"/>
    <property type="match status" value="1"/>
</dbReference>
<organism evidence="1">
    <name type="scientific">freshwater metagenome</name>
    <dbReference type="NCBI Taxonomy" id="449393"/>
    <lineage>
        <taxon>unclassified sequences</taxon>
        <taxon>metagenomes</taxon>
        <taxon>ecological metagenomes</taxon>
    </lineage>
</organism>
<proteinExistence type="predicted"/>
<gene>
    <name evidence="1" type="ORF">UFOPK4020_00842</name>
</gene>